<evidence type="ECO:0000313" key="3">
    <source>
        <dbReference type="EMBL" id="KAI5387936.1"/>
    </source>
</evidence>
<evidence type="ECO:0000259" key="2">
    <source>
        <dbReference type="SMART" id="SM00343"/>
    </source>
</evidence>
<feature type="region of interest" description="Disordered" evidence="1">
    <location>
        <begin position="170"/>
        <end position="202"/>
    </location>
</feature>
<sequence length="320" mass="35167">MSTFTTYVPVIGKNPLAFAIPALEEENGRDFVPEPPLAKEKISIWAKQEVMVQNARNVGRGRSAGRGTSRGVGRNVSGEATPEGVANIPMGREDHSQTGTNSQADTRDVRELAAAVLVQTQQNAQFLQITRDHQLFQQQQRETVHEDTRLNSFLKGIDNRKNQYGLGVPTQNNNHKGHFNRGHGGRTQQGGRPYQRPTPYHNQDSRRLMFKCYSCGGAHPNKDCPNRNIGACFRCGQKGHFLKDWPQGQNQPTSQKSVLINNNNVGRARNGGPNVGQGPQNQNKLTTGRVFAIRGAEISKSDGLIQGDELDHLGGKAEGC</sequence>
<dbReference type="SUPFAM" id="SSF57756">
    <property type="entry name" value="Retrovirus zinc finger-like domains"/>
    <property type="match status" value="1"/>
</dbReference>
<reference evidence="3 4" key="1">
    <citation type="journal article" date="2022" name="Nat. Genet.">
        <title>Improved pea reference genome and pan-genome highlight genomic features and evolutionary characteristics.</title>
        <authorList>
            <person name="Yang T."/>
            <person name="Liu R."/>
            <person name="Luo Y."/>
            <person name="Hu S."/>
            <person name="Wang D."/>
            <person name="Wang C."/>
            <person name="Pandey M.K."/>
            <person name="Ge S."/>
            <person name="Xu Q."/>
            <person name="Li N."/>
            <person name="Li G."/>
            <person name="Huang Y."/>
            <person name="Saxena R.K."/>
            <person name="Ji Y."/>
            <person name="Li M."/>
            <person name="Yan X."/>
            <person name="He Y."/>
            <person name="Liu Y."/>
            <person name="Wang X."/>
            <person name="Xiang C."/>
            <person name="Varshney R.K."/>
            <person name="Ding H."/>
            <person name="Gao S."/>
            <person name="Zong X."/>
        </authorList>
    </citation>
    <scope>NUCLEOTIDE SEQUENCE [LARGE SCALE GENOMIC DNA]</scope>
    <source>
        <strain evidence="3 4">cv. Zhongwan 6</strain>
    </source>
</reference>
<dbReference type="Proteomes" id="UP001058974">
    <property type="component" value="Chromosome 7"/>
</dbReference>
<dbReference type="GO" id="GO:0003676">
    <property type="term" value="F:nucleic acid binding"/>
    <property type="evidence" value="ECO:0007669"/>
    <property type="project" value="InterPro"/>
</dbReference>
<dbReference type="InterPro" id="IPR001878">
    <property type="entry name" value="Znf_CCHC"/>
</dbReference>
<gene>
    <name evidence="3" type="ORF">KIW84_073864</name>
</gene>
<dbReference type="AlphaFoldDB" id="A0A9D4ZX82"/>
<dbReference type="Gramene" id="Psat07G0386400-T1">
    <property type="protein sequence ID" value="KAI5387936.1"/>
    <property type="gene ID" value="KIW84_073864"/>
</dbReference>
<dbReference type="Gene3D" id="4.10.60.10">
    <property type="entry name" value="Zinc finger, CCHC-type"/>
    <property type="match status" value="1"/>
</dbReference>
<dbReference type="EMBL" id="JAMSHJ010000007">
    <property type="protein sequence ID" value="KAI5387936.1"/>
    <property type="molecule type" value="Genomic_DNA"/>
</dbReference>
<feature type="domain" description="CCHC-type" evidence="2">
    <location>
        <begin position="231"/>
        <end position="247"/>
    </location>
</feature>
<protein>
    <recommendedName>
        <fullName evidence="2">CCHC-type domain-containing protein</fullName>
    </recommendedName>
</protein>
<dbReference type="InterPro" id="IPR036875">
    <property type="entry name" value="Znf_CCHC_sf"/>
</dbReference>
<feature type="domain" description="CCHC-type" evidence="2">
    <location>
        <begin position="211"/>
        <end position="226"/>
    </location>
</feature>
<keyword evidence="4" id="KW-1185">Reference proteome</keyword>
<dbReference type="GO" id="GO:0008270">
    <property type="term" value="F:zinc ion binding"/>
    <property type="evidence" value="ECO:0007669"/>
    <property type="project" value="InterPro"/>
</dbReference>
<name>A0A9D4ZX82_PEA</name>
<proteinExistence type="predicted"/>
<dbReference type="SMART" id="SM00343">
    <property type="entry name" value="ZnF_C2HC"/>
    <property type="match status" value="2"/>
</dbReference>
<evidence type="ECO:0000313" key="4">
    <source>
        <dbReference type="Proteomes" id="UP001058974"/>
    </source>
</evidence>
<feature type="compositionally biased region" description="Basic residues" evidence="1">
    <location>
        <begin position="175"/>
        <end position="184"/>
    </location>
</feature>
<organism evidence="3 4">
    <name type="scientific">Pisum sativum</name>
    <name type="common">Garden pea</name>
    <name type="synonym">Lathyrus oleraceus</name>
    <dbReference type="NCBI Taxonomy" id="3888"/>
    <lineage>
        <taxon>Eukaryota</taxon>
        <taxon>Viridiplantae</taxon>
        <taxon>Streptophyta</taxon>
        <taxon>Embryophyta</taxon>
        <taxon>Tracheophyta</taxon>
        <taxon>Spermatophyta</taxon>
        <taxon>Magnoliopsida</taxon>
        <taxon>eudicotyledons</taxon>
        <taxon>Gunneridae</taxon>
        <taxon>Pentapetalae</taxon>
        <taxon>rosids</taxon>
        <taxon>fabids</taxon>
        <taxon>Fabales</taxon>
        <taxon>Fabaceae</taxon>
        <taxon>Papilionoideae</taxon>
        <taxon>50 kb inversion clade</taxon>
        <taxon>NPAAA clade</taxon>
        <taxon>Hologalegina</taxon>
        <taxon>IRL clade</taxon>
        <taxon>Fabeae</taxon>
        <taxon>Lathyrus</taxon>
    </lineage>
</organism>
<evidence type="ECO:0000256" key="1">
    <source>
        <dbReference type="SAM" id="MobiDB-lite"/>
    </source>
</evidence>
<comment type="caution">
    <text evidence="3">The sequence shown here is derived from an EMBL/GenBank/DDBJ whole genome shotgun (WGS) entry which is preliminary data.</text>
</comment>
<feature type="region of interest" description="Disordered" evidence="1">
    <location>
        <begin position="58"/>
        <end position="105"/>
    </location>
</feature>
<accession>A0A9D4ZX82</accession>